<feature type="region of interest" description="Disordered" evidence="1">
    <location>
        <begin position="1"/>
        <end position="82"/>
    </location>
</feature>
<proteinExistence type="predicted"/>
<sequence>MEDERRCGSGGTGRSGGSTGKATLMSGSGGSEGGRGGEVEPATVNAMEGDRDFSPVCDSSTDAAEDTSPFMRRKRRGCTGERSSLAEKLRKRLIFYILSQPDQEVVLLYK</sequence>
<feature type="compositionally biased region" description="Gly residues" evidence="1">
    <location>
        <begin position="27"/>
        <end position="36"/>
    </location>
</feature>
<accession>A0A8S9MB78</accession>
<feature type="compositionally biased region" description="Gly residues" evidence="1">
    <location>
        <begin position="8"/>
        <end position="19"/>
    </location>
</feature>
<reference evidence="2" key="1">
    <citation type="submission" date="2019-12" db="EMBL/GenBank/DDBJ databases">
        <title>Genome sequencing and annotation of Brassica cretica.</title>
        <authorList>
            <person name="Studholme D.J."/>
            <person name="Sarris P.F."/>
        </authorList>
    </citation>
    <scope>NUCLEOTIDE SEQUENCE</scope>
    <source>
        <strain evidence="2">PFS-102/07</strain>
        <tissue evidence="2">Leaf</tissue>
    </source>
</reference>
<protein>
    <submittedName>
        <fullName evidence="2">Uncharacterized protein</fullName>
    </submittedName>
</protein>
<evidence type="ECO:0000313" key="2">
    <source>
        <dbReference type="EMBL" id="KAF2615049.1"/>
    </source>
</evidence>
<organism evidence="2">
    <name type="scientific">Brassica cretica</name>
    <name type="common">Mustard</name>
    <dbReference type="NCBI Taxonomy" id="69181"/>
    <lineage>
        <taxon>Eukaryota</taxon>
        <taxon>Viridiplantae</taxon>
        <taxon>Streptophyta</taxon>
        <taxon>Embryophyta</taxon>
        <taxon>Tracheophyta</taxon>
        <taxon>Spermatophyta</taxon>
        <taxon>Magnoliopsida</taxon>
        <taxon>eudicotyledons</taxon>
        <taxon>Gunneridae</taxon>
        <taxon>Pentapetalae</taxon>
        <taxon>rosids</taxon>
        <taxon>malvids</taxon>
        <taxon>Brassicales</taxon>
        <taxon>Brassicaceae</taxon>
        <taxon>Brassiceae</taxon>
        <taxon>Brassica</taxon>
    </lineage>
</organism>
<dbReference type="EMBL" id="QGKY02000089">
    <property type="protein sequence ID" value="KAF2615049.1"/>
    <property type="molecule type" value="Genomic_DNA"/>
</dbReference>
<dbReference type="AlphaFoldDB" id="A0A8S9MB78"/>
<name>A0A8S9MB78_BRACR</name>
<evidence type="ECO:0000256" key="1">
    <source>
        <dbReference type="SAM" id="MobiDB-lite"/>
    </source>
</evidence>
<comment type="caution">
    <text evidence="2">The sequence shown here is derived from an EMBL/GenBank/DDBJ whole genome shotgun (WGS) entry which is preliminary data.</text>
</comment>
<gene>
    <name evidence="2" type="ORF">F2Q70_00007357</name>
</gene>